<dbReference type="EMBL" id="MU006091">
    <property type="protein sequence ID" value="KAF2841414.1"/>
    <property type="molecule type" value="Genomic_DNA"/>
</dbReference>
<protein>
    <recommendedName>
        <fullName evidence="3">F-box domain-containing protein</fullName>
    </recommendedName>
</protein>
<sequence>MREPQIQESSKTSYFLKLPLEIRQEIFSYILPTTFKDKNHGIAWRRGHIALLAVNRQLNEECLDLMYGHSTFTIDVTYDSIRFRYQWVLPSLLCPNKRYPFLTCFPPHLLRLIKYYEISVEHVDGYTGMIKYNCQGPGLTDGLRAQVQKLVEVMVTAGELHRVKIYLSHGNKVLKQIRTVAVFAVERGKNAAVIQTVLDPFRSLKGVRQARVMGTDMQDDFARALEKQMMAHYS</sequence>
<comment type="caution">
    <text evidence="1">The sequence shown here is derived from an EMBL/GenBank/DDBJ whole genome shotgun (WGS) entry which is preliminary data.</text>
</comment>
<name>A0A9P4SFL4_9PEZI</name>
<proteinExistence type="predicted"/>
<reference evidence="1" key="1">
    <citation type="journal article" date="2020" name="Stud. Mycol.">
        <title>101 Dothideomycetes genomes: a test case for predicting lifestyles and emergence of pathogens.</title>
        <authorList>
            <person name="Haridas S."/>
            <person name="Albert R."/>
            <person name="Binder M."/>
            <person name="Bloem J."/>
            <person name="Labutti K."/>
            <person name="Salamov A."/>
            <person name="Andreopoulos B."/>
            <person name="Baker S."/>
            <person name="Barry K."/>
            <person name="Bills G."/>
            <person name="Bluhm B."/>
            <person name="Cannon C."/>
            <person name="Castanera R."/>
            <person name="Culley D."/>
            <person name="Daum C."/>
            <person name="Ezra D."/>
            <person name="Gonzalez J."/>
            <person name="Henrissat B."/>
            <person name="Kuo A."/>
            <person name="Liang C."/>
            <person name="Lipzen A."/>
            <person name="Lutzoni F."/>
            <person name="Magnuson J."/>
            <person name="Mondo S."/>
            <person name="Nolan M."/>
            <person name="Ohm R."/>
            <person name="Pangilinan J."/>
            <person name="Park H.-J."/>
            <person name="Ramirez L."/>
            <person name="Alfaro M."/>
            <person name="Sun H."/>
            <person name="Tritt A."/>
            <person name="Yoshinaga Y."/>
            <person name="Zwiers L.-H."/>
            <person name="Turgeon B."/>
            <person name="Goodwin S."/>
            <person name="Spatafora J."/>
            <person name="Crous P."/>
            <person name="Grigoriev I."/>
        </authorList>
    </citation>
    <scope>NUCLEOTIDE SEQUENCE</scope>
    <source>
        <strain evidence="1">CBS 101060</strain>
    </source>
</reference>
<gene>
    <name evidence="1" type="ORF">M501DRAFT_1000623</name>
</gene>
<keyword evidence="2" id="KW-1185">Reference proteome</keyword>
<dbReference type="Proteomes" id="UP000799429">
    <property type="component" value="Unassembled WGS sequence"/>
</dbReference>
<organism evidence="1 2">
    <name type="scientific">Patellaria atrata CBS 101060</name>
    <dbReference type="NCBI Taxonomy" id="1346257"/>
    <lineage>
        <taxon>Eukaryota</taxon>
        <taxon>Fungi</taxon>
        <taxon>Dikarya</taxon>
        <taxon>Ascomycota</taxon>
        <taxon>Pezizomycotina</taxon>
        <taxon>Dothideomycetes</taxon>
        <taxon>Dothideomycetes incertae sedis</taxon>
        <taxon>Patellariales</taxon>
        <taxon>Patellariaceae</taxon>
        <taxon>Patellaria</taxon>
    </lineage>
</organism>
<dbReference type="OrthoDB" id="62952at2759"/>
<dbReference type="PANTHER" id="PTHR42085:SF7">
    <property type="entry name" value="F-BOX DOMAIN-CONTAINING PROTEIN"/>
    <property type="match status" value="1"/>
</dbReference>
<dbReference type="PANTHER" id="PTHR42085">
    <property type="entry name" value="F-BOX DOMAIN-CONTAINING PROTEIN"/>
    <property type="match status" value="1"/>
</dbReference>
<evidence type="ECO:0000313" key="2">
    <source>
        <dbReference type="Proteomes" id="UP000799429"/>
    </source>
</evidence>
<accession>A0A9P4SFL4</accession>
<dbReference type="InterPro" id="IPR038883">
    <property type="entry name" value="AN11006-like"/>
</dbReference>
<evidence type="ECO:0008006" key="3">
    <source>
        <dbReference type="Google" id="ProtNLM"/>
    </source>
</evidence>
<dbReference type="AlphaFoldDB" id="A0A9P4SFL4"/>
<evidence type="ECO:0000313" key="1">
    <source>
        <dbReference type="EMBL" id="KAF2841414.1"/>
    </source>
</evidence>